<evidence type="ECO:0000256" key="2">
    <source>
        <dbReference type="SAM" id="Phobius"/>
    </source>
</evidence>
<dbReference type="Pfam" id="PF20163">
    <property type="entry name" value="DUF6536"/>
    <property type="match status" value="1"/>
</dbReference>
<dbReference type="KEGG" id="sapo:SAPIO_CDS8221"/>
<dbReference type="AlphaFoldDB" id="A0A084FZ56"/>
<feature type="transmembrane region" description="Helical" evidence="2">
    <location>
        <begin position="20"/>
        <end position="39"/>
    </location>
</feature>
<gene>
    <name evidence="4" type="ORF">SAPIO_CDS8221</name>
</gene>
<dbReference type="Proteomes" id="UP000028545">
    <property type="component" value="Unassembled WGS sequence"/>
</dbReference>
<keyword evidence="5" id="KW-1185">Reference proteome</keyword>
<comment type="caution">
    <text evidence="4">The sequence shown here is derived from an EMBL/GenBank/DDBJ whole genome shotgun (WGS) entry which is preliminary data.</text>
</comment>
<organism evidence="4 5">
    <name type="scientific">Pseudallescheria apiosperma</name>
    <name type="common">Scedosporium apiospermum</name>
    <dbReference type="NCBI Taxonomy" id="563466"/>
    <lineage>
        <taxon>Eukaryota</taxon>
        <taxon>Fungi</taxon>
        <taxon>Dikarya</taxon>
        <taxon>Ascomycota</taxon>
        <taxon>Pezizomycotina</taxon>
        <taxon>Sordariomycetes</taxon>
        <taxon>Hypocreomycetidae</taxon>
        <taxon>Microascales</taxon>
        <taxon>Microascaceae</taxon>
        <taxon>Scedosporium</taxon>
    </lineage>
</organism>
<feature type="transmembrane region" description="Helical" evidence="2">
    <location>
        <begin position="60"/>
        <end position="81"/>
    </location>
</feature>
<feature type="transmembrane region" description="Helical" evidence="2">
    <location>
        <begin position="643"/>
        <end position="665"/>
    </location>
</feature>
<feature type="domain" description="DUF6536" evidence="3">
    <location>
        <begin position="13"/>
        <end position="164"/>
    </location>
</feature>
<dbReference type="PANTHER" id="PTHR35395">
    <property type="entry name" value="DUF6536 DOMAIN-CONTAINING PROTEIN"/>
    <property type="match status" value="1"/>
</dbReference>
<dbReference type="GeneID" id="27727293"/>
<dbReference type="VEuPathDB" id="FungiDB:SAPIO_CDS8221"/>
<protein>
    <recommendedName>
        <fullName evidence="3">DUF6536 domain-containing protein</fullName>
    </recommendedName>
</protein>
<name>A0A084FZ56_PSEDA</name>
<dbReference type="OrthoDB" id="5429634at2759"/>
<dbReference type="OMA" id="KYCLVQE"/>
<evidence type="ECO:0000313" key="5">
    <source>
        <dbReference type="Proteomes" id="UP000028545"/>
    </source>
</evidence>
<feature type="compositionally biased region" description="Basic and acidic residues" evidence="1">
    <location>
        <begin position="863"/>
        <end position="875"/>
    </location>
</feature>
<feature type="compositionally biased region" description="Low complexity" evidence="1">
    <location>
        <begin position="795"/>
        <end position="814"/>
    </location>
</feature>
<keyword evidence="2" id="KW-0472">Membrane</keyword>
<proteinExistence type="predicted"/>
<evidence type="ECO:0000313" key="4">
    <source>
        <dbReference type="EMBL" id="KEZ40368.1"/>
    </source>
</evidence>
<sequence length="1079" mass="119249">MAGFFVLSQATGWRRAAGLNILLLALLFAGLVISTFFVGEQTQSFMGNYLFFGGDCDRTRIYNFAIHLILNIVATLVFSAANFSMQVLNSPNREEVDAAHAKGRSVEIGVPSLTNLFFVLSKFKVFAWLCLLIASLPVHMLFNSAVFATDFPGRLWNLTIAAEPFVNGAGFFPPGASLALPGFEPGYGREVNASSFLANTPQVVRELEAIAATATTWRRLEPASCRKKYLKCHGGRNFEDLVVVVNTAGTTNTRGWTRSQVFDLSPSASSDWDSLVPTNQVNSLWFSTVCEMISRPAKGSKACIQSCGRALGAHDALVIDDPLNNPENNKTWTIQFQESQDESGDQISRLSRDGFRFDEFNNLDVQYCLAQESRPLCKLGVSPLMMGLSALCIALIATLSLLVLKNITDDTLVTPGDAIASFIADPDLTTENMCTLTISDKPTLVSRYIMRKKGNGSFGLATPREWTKRANYKGSAVSLLSWFLTYAFHLWALSILVFSYFRFGPRNSENGRMTSLDVPENSFPLALLFANKPQVVLAACYYHYNGLVTRFFVEKEWNSYSLAYQPLRVTTPRGSQVSTYRLQLPFTASILLIVISGLLHWVLSNTYFLSIFEGNYLGKDGAGLRDVEDGIGFEPNTLVALSYSVKALLILSIVSFVLALLPLFISFTKLKGDMVIVGANSRVISAACHVRPIGNEARLSNAPYSPFVFKSPWIQDQAVEGQKLIGPASPFEERSPRDTRSMTMSMYRPRAMSDAQLVEPPTPTPLLQAWPLPSPYYARSPRDTRSVTSYRPRATSETQTLEPPTPTPYRQTRPLSSIYNVRSAADTRSLVSARSRAASDANTIVPPTPREHDRTSLPSANDTRPESSYRQRATSEARTIIEPPTPPSAEQTRPPSVWGQMKFEPNHQHDQAPPLPTPGLEPPAAPWIDSYKDEKISPLAQTIRLNESKRKLPVSGLSIITPASQPGRRLPWAGNENADSMPTSTPATPYRPQSAITQGGMMIMQEFKNEKEARKARLRLARRKLRWGVVATIVPLGDRSASVQFFFPARKESSMGIGHLTFGTVENGVVRPEVGRTYE</sequence>
<feature type="compositionally biased region" description="Low complexity" evidence="1">
    <location>
        <begin position="830"/>
        <end position="841"/>
    </location>
</feature>
<keyword evidence="2" id="KW-0812">Transmembrane</keyword>
<dbReference type="InterPro" id="IPR046623">
    <property type="entry name" value="DUF6536"/>
</dbReference>
<feature type="transmembrane region" description="Helical" evidence="2">
    <location>
        <begin position="125"/>
        <end position="148"/>
    </location>
</feature>
<dbReference type="HOGENOM" id="CLU_010112_1_0_1"/>
<feature type="compositionally biased region" description="Pro residues" evidence="1">
    <location>
        <begin position="913"/>
        <end position="925"/>
    </location>
</feature>
<dbReference type="RefSeq" id="XP_016640167.1">
    <property type="nucleotide sequence ID" value="XM_016789904.1"/>
</dbReference>
<feature type="region of interest" description="Disordered" evidence="1">
    <location>
        <begin position="756"/>
        <end position="817"/>
    </location>
</feature>
<evidence type="ECO:0000259" key="3">
    <source>
        <dbReference type="Pfam" id="PF20163"/>
    </source>
</evidence>
<feature type="transmembrane region" description="Helical" evidence="2">
    <location>
        <begin position="384"/>
        <end position="404"/>
    </location>
</feature>
<reference evidence="4 5" key="1">
    <citation type="journal article" date="2014" name="Genome Announc.">
        <title>Draft genome sequence of the pathogenic fungus Scedosporium apiospermum.</title>
        <authorList>
            <person name="Vandeputte P."/>
            <person name="Ghamrawi S."/>
            <person name="Rechenmann M."/>
            <person name="Iltis A."/>
            <person name="Giraud S."/>
            <person name="Fleury M."/>
            <person name="Thornton C."/>
            <person name="Delhaes L."/>
            <person name="Meyer W."/>
            <person name="Papon N."/>
            <person name="Bouchara J.P."/>
        </authorList>
    </citation>
    <scope>NUCLEOTIDE SEQUENCE [LARGE SCALE GENOMIC DNA]</scope>
    <source>
        <strain evidence="4 5">IHEM 14462</strain>
    </source>
</reference>
<feature type="transmembrane region" description="Helical" evidence="2">
    <location>
        <begin position="479"/>
        <end position="503"/>
    </location>
</feature>
<accession>A0A084FZ56</accession>
<keyword evidence="2" id="KW-1133">Transmembrane helix</keyword>
<dbReference type="PANTHER" id="PTHR35395:SF1">
    <property type="entry name" value="DUF6536 DOMAIN-CONTAINING PROTEIN"/>
    <property type="match status" value="1"/>
</dbReference>
<feature type="transmembrane region" description="Helical" evidence="2">
    <location>
        <begin position="582"/>
        <end position="603"/>
    </location>
</feature>
<evidence type="ECO:0000256" key="1">
    <source>
        <dbReference type="SAM" id="MobiDB-lite"/>
    </source>
</evidence>
<feature type="region of interest" description="Disordered" evidence="1">
    <location>
        <begin position="830"/>
        <end position="927"/>
    </location>
</feature>
<dbReference type="EMBL" id="JOWA01000121">
    <property type="protein sequence ID" value="KEZ40368.1"/>
    <property type="molecule type" value="Genomic_DNA"/>
</dbReference>